<sequence length="621" mass="71981">MRFLLVLILVNLSSSTEHWFVFDRYQFPGFYTSLFTLLSSPVNQTNLSFALSSYQHSIIIQVNQNKQTIQLNIERADLLSNTFNHLIFLAVRQSMKFESYVNCKLMDSYLLYSTDFIDQKLTFEVHDLAEGIQHIQSATEEDYQRDIFKKFSCRMLNTDNKTNVIGKPLIRKIQQVIEKVQQQPRRHSNPNASLQLSTDSLTIVYKPDITSKENNDTNFQTILYAPQFQFFIRYFPKERLFHIRFDNKNRTQFLLYVDKSADLLRSDGASQDVSSTTMIFLRITPRRITCYVNCELTDQEFILDTFYVRNILRQLMTKTISYQQYDQQSTLILFNKTMNDIATMFSCSKLDEKQDDSLPGKYALRKFVNALDVLVNNLETSLLTNNQTILITTTTTPSQNVSAIDIHSINGFGSLKLPLSNTVPNDVQLYGKSCLTDDDCNLNNASLKCRNDRCTCAIRWFWSTNSSRCLSCKDLSIGSRCFRLSNHKSSWMETIDFCRDDNSLDGPSDYSMKLVSNLNLTDIELLKTSLIEEDDGEQLDYFYWIGLTNQIDMPKQRVASTPKDFYWFDTGKVAQVNKSDLWCSQREETSNETNRICVTLTSCGLYADDCQRNYRFLCEAI</sequence>
<evidence type="ECO:0000313" key="3">
    <source>
        <dbReference type="EMBL" id="CAF0867560.1"/>
    </source>
</evidence>
<evidence type="ECO:0000313" key="5">
    <source>
        <dbReference type="Proteomes" id="UP000663828"/>
    </source>
</evidence>
<feature type="domain" description="C-type lectin" evidence="2">
    <location>
        <begin position="477"/>
        <end position="619"/>
    </location>
</feature>
<organism evidence="3 5">
    <name type="scientific">Adineta ricciae</name>
    <name type="common">Rotifer</name>
    <dbReference type="NCBI Taxonomy" id="249248"/>
    <lineage>
        <taxon>Eukaryota</taxon>
        <taxon>Metazoa</taxon>
        <taxon>Spiralia</taxon>
        <taxon>Gnathifera</taxon>
        <taxon>Rotifera</taxon>
        <taxon>Eurotatoria</taxon>
        <taxon>Bdelloidea</taxon>
        <taxon>Adinetida</taxon>
        <taxon>Adinetidae</taxon>
        <taxon>Adineta</taxon>
    </lineage>
</organism>
<reference evidence="3" key="1">
    <citation type="submission" date="2021-02" db="EMBL/GenBank/DDBJ databases">
        <authorList>
            <person name="Nowell W R."/>
        </authorList>
    </citation>
    <scope>NUCLEOTIDE SEQUENCE</scope>
</reference>
<dbReference type="EMBL" id="CAJNOJ010000230">
    <property type="protein sequence ID" value="CAF1315951.1"/>
    <property type="molecule type" value="Genomic_DNA"/>
</dbReference>
<gene>
    <name evidence="4" type="ORF">EDS130_LOCUS31404</name>
    <name evidence="3" type="ORF">XAT740_LOCUS6318</name>
</gene>
<dbReference type="InterPro" id="IPR016186">
    <property type="entry name" value="C-type_lectin-like/link_sf"/>
</dbReference>
<dbReference type="SUPFAM" id="SSF56436">
    <property type="entry name" value="C-type lectin-like"/>
    <property type="match status" value="1"/>
</dbReference>
<keyword evidence="1" id="KW-0732">Signal</keyword>
<dbReference type="InterPro" id="IPR016187">
    <property type="entry name" value="CTDL_fold"/>
</dbReference>
<dbReference type="InterPro" id="IPR001304">
    <property type="entry name" value="C-type_lectin-like"/>
</dbReference>
<feature type="chain" id="PRO_5035683282" description="C-type lectin domain-containing protein" evidence="1">
    <location>
        <begin position="16"/>
        <end position="621"/>
    </location>
</feature>
<name>A0A813XBC8_ADIRI</name>
<dbReference type="AlphaFoldDB" id="A0A813XBC8"/>
<keyword evidence="5" id="KW-1185">Reference proteome</keyword>
<evidence type="ECO:0000313" key="4">
    <source>
        <dbReference type="EMBL" id="CAF1315951.1"/>
    </source>
</evidence>
<proteinExistence type="predicted"/>
<evidence type="ECO:0000256" key="1">
    <source>
        <dbReference type="SAM" id="SignalP"/>
    </source>
</evidence>
<comment type="caution">
    <text evidence="3">The sequence shown here is derived from an EMBL/GenBank/DDBJ whole genome shotgun (WGS) entry which is preliminary data.</text>
</comment>
<dbReference type="Proteomes" id="UP000663828">
    <property type="component" value="Unassembled WGS sequence"/>
</dbReference>
<dbReference type="OrthoDB" id="9996553at2759"/>
<dbReference type="EMBL" id="CAJNOR010000286">
    <property type="protein sequence ID" value="CAF0867560.1"/>
    <property type="molecule type" value="Genomic_DNA"/>
</dbReference>
<protein>
    <recommendedName>
        <fullName evidence="2">C-type lectin domain-containing protein</fullName>
    </recommendedName>
</protein>
<dbReference type="Gene3D" id="3.10.100.10">
    <property type="entry name" value="Mannose-Binding Protein A, subunit A"/>
    <property type="match status" value="1"/>
</dbReference>
<evidence type="ECO:0000259" key="2">
    <source>
        <dbReference type="PROSITE" id="PS50041"/>
    </source>
</evidence>
<dbReference type="PROSITE" id="PS50041">
    <property type="entry name" value="C_TYPE_LECTIN_2"/>
    <property type="match status" value="1"/>
</dbReference>
<feature type="signal peptide" evidence="1">
    <location>
        <begin position="1"/>
        <end position="15"/>
    </location>
</feature>
<dbReference type="Proteomes" id="UP000663852">
    <property type="component" value="Unassembled WGS sequence"/>
</dbReference>
<accession>A0A813XBC8</accession>
<dbReference type="CDD" id="cd00037">
    <property type="entry name" value="CLECT"/>
    <property type="match status" value="1"/>
</dbReference>
<dbReference type="SMART" id="SM00034">
    <property type="entry name" value="CLECT"/>
    <property type="match status" value="1"/>
</dbReference>